<dbReference type="InterPro" id="IPR029039">
    <property type="entry name" value="Flavoprotein-like_sf"/>
</dbReference>
<evidence type="ECO:0000256" key="1">
    <source>
        <dbReference type="ARBA" id="ARBA00022630"/>
    </source>
</evidence>
<keyword evidence="5" id="KW-1185">Reference proteome</keyword>
<gene>
    <name evidence="4" type="ORF">HNR59_003479</name>
</gene>
<name>A0A7W9VX74_9HYPH</name>
<dbReference type="Pfam" id="PF02525">
    <property type="entry name" value="Flavodoxin_2"/>
    <property type="match status" value="1"/>
</dbReference>
<keyword evidence="2" id="KW-0288">FMN</keyword>
<accession>A0A7W9VX74</accession>
<evidence type="ECO:0000313" key="4">
    <source>
        <dbReference type="EMBL" id="MBB6014085.1"/>
    </source>
</evidence>
<evidence type="ECO:0000313" key="5">
    <source>
        <dbReference type="Proteomes" id="UP000533306"/>
    </source>
</evidence>
<reference evidence="4 5" key="1">
    <citation type="submission" date="2020-08" db="EMBL/GenBank/DDBJ databases">
        <title>Genomic Encyclopedia of Type Strains, Phase IV (KMG-IV): sequencing the most valuable type-strain genomes for metagenomic binning, comparative biology and taxonomic classification.</title>
        <authorList>
            <person name="Goeker M."/>
        </authorList>
    </citation>
    <scope>NUCLEOTIDE SEQUENCE [LARGE SCALE GENOMIC DNA]</scope>
    <source>
        <strain evidence="4 5">DSM 11099</strain>
    </source>
</reference>
<evidence type="ECO:0000259" key="3">
    <source>
        <dbReference type="Pfam" id="PF02525"/>
    </source>
</evidence>
<dbReference type="AlphaFoldDB" id="A0A7W9VX74"/>
<protein>
    <submittedName>
        <fullName evidence="4">Multimeric flavodoxin WrbA</fullName>
    </submittedName>
</protein>
<dbReference type="InterPro" id="IPR003680">
    <property type="entry name" value="Flavodoxin_fold"/>
</dbReference>
<dbReference type="SUPFAM" id="SSF52218">
    <property type="entry name" value="Flavoproteins"/>
    <property type="match status" value="1"/>
</dbReference>
<dbReference type="Gene3D" id="3.40.50.360">
    <property type="match status" value="1"/>
</dbReference>
<dbReference type="PANTHER" id="PTHR43278:SF4">
    <property type="entry name" value="NAD(P)H-DEPENDENT FMN-CONTAINING OXIDOREDUCTASE YWQN-RELATED"/>
    <property type="match status" value="1"/>
</dbReference>
<dbReference type="EMBL" id="JACHEU010000004">
    <property type="protein sequence ID" value="MBB6014085.1"/>
    <property type="molecule type" value="Genomic_DNA"/>
</dbReference>
<comment type="caution">
    <text evidence="4">The sequence shown here is derived from an EMBL/GenBank/DDBJ whole genome shotgun (WGS) entry which is preliminary data.</text>
</comment>
<keyword evidence="1" id="KW-0285">Flavoprotein</keyword>
<dbReference type="PANTHER" id="PTHR43278">
    <property type="entry name" value="NAD(P)H-DEPENDENT FMN-CONTAINING OXIDOREDUCTASE YWQN-RELATED"/>
    <property type="match status" value="1"/>
</dbReference>
<dbReference type="Proteomes" id="UP000533306">
    <property type="component" value="Unassembled WGS sequence"/>
</dbReference>
<organism evidence="4 5">
    <name type="scientific">Aquamicrobium lusatiense</name>
    <dbReference type="NCBI Taxonomy" id="89772"/>
    <lineage>
        <taxon>Bacteria</taxon>
        <taxon>Pseudomonadati</taxon>
        <taxon>Pseudomonadota</taxon>
        <taxon>Alphaproteobacteria</taxon>
        <taxon>Hyphomicrobiales</taxon>
        <taxon>Phyllobacteriaceae</taxon>
        <taxon>Aquamicrobium</taxon>
    </lineage>
</organism>
<proteinExistence type="predicted"/>
<dbReference type="InterPro" id="IPR051796">
    <property type="entry name" value="ISF_SsuE-like"/>
</dbReference>
<feature type="domain" description="Flavodoxin-like fold" evidence="3">
    <location>
        <begin position="2"/>
        <end position="139"/>
    </location>
</feature>
<sequence length="196" mass="21618">MARAFAEGAAAAGHEVETLHIDDYVTAFLRDCRECRTADGECGIEDRYAELLLEHMLPASAIAIASPIYWYGLPARFKCVVDRLVCYTSHRHRRSEEVLQRLRGKKYALLLSSEESNQGMSVGIVQQMSDFCRYTHGALVTVVNAVGNRRGEVARDPAQPLALARRTGAVLLQARATDFRIDTSRSGTVWSGGETG</sequence>
<evidence type="ECO:0000256" key="2">
    <source>
        <dbReference type="ARBA" id="ARBA00022643"/>
    </source>
</evidence>